<dbReference type="InterPro" id="IPR049453">
    <property type="entry name" value="Memb_transporter_dom"/>
</dbReference>
<comment type="subcellular location">
    <subcellularLocation>
        <location evidence="1">Membrane</location>
        <topology evidence="1">Multi-pass membrane protein</topology>
    </subcellularLocation>
</comment>
<feature type="domain" description="Integral membrane bound transporter" evidence="7">
    <location>
        <begin position="56"/>
        <end position="173"/>
    </location>
</feature>
<comment type="caution">
    <text evidence="8">The sequence shown here is derived from an EMBL/GenBank/DDBJ whole genome shotgun (WGS) entry which is preliminary data.</text>
</comment>
<dbReference type="Proteomes" id="UP001597055">
    <property type="component" value="Unassembled WGS sequence"/>
</dbReference>
<evidence type="ECO:0000313" key="9">
    <source>
        <dbReference type="Proteomes" id="UP001597055"/>
    </source>
</evidence>
<evidence type="ECO:0000256" key="1">
    <source>
        <dbReference type="ARBA" id="ARBA00004141"/>
    </source>
</evidence>
<feature type="transmembrane region" description="Helical" evidence="6">
    <location>
        <begin position="160"/>
        <end position="177"/>
    </location>
</feature>
<keyword evidence="9" id="KW-1185">Reference proteome</keyword>
<dbReference type="EMBL" id="JBHTII010000001">
    <property type="protein sequence ID" value="MFD0790918.1"/>
    <property type="molecule type" value="Genomic_DNA"/>
</dbReference>
<dbReference type="Pfam" id="PF13515">
    <property type="entry name" value="FUSC_2"/>
    <property type="match status" value="1"/>
</dbReference>
<sequence length="376" mass="39929">MSAGRADQGGAGSPPTTTAVPTGWRARLSPRPALVRVRDSAIPILQIVVAATGAYAFAHYVLGHPAPLLAATVTVGSLGLVRDARPRRVLETVLGMLVGILVAELLLLLTGTGWWQLALALGLTLVVARLLSPQPAFAIAAAIQSLIVMVIPATAPFLRLVDGVIGGIAALLVTALIPRNPLRDALREGRALFAAVERTSATLTQALRRGDRLRAERGLEKARSLQPLLDEWRTSLESGIAIARISPFLRRQRFELARQDRIREAAELATRNLRVVARRVVYLCDDGKSRPVAADLLAEIVRGAGFVSDSLDDISLEPAARSALAAVASRLDPAELLPGASLGDQNLITALRPLAVDLLVATGMSPQEARTVVPRI</sequence>
<proteinExistence type="predicted"/>
<name>A0ABW3AJT2_9MICO</name>
<feature type="transmembrane region" description="Helical" evidence="6">
    <location>
        <begin position="136"/>
        <end position="154"/>
    </location>
</feature>
<protein>
    <submittedName>
        <fullName evidence="8">Aromatic acid exporter family protein</fullName>
    </submittedName>
</protein>
<feature type="transmembrane region" description="Helical" evidence="6">
    <location>
        <begin position="89"/>
        <end position="108"/>
    </location>
</feature>
<accession>A0ABW3AJT2</accession>
<keyword evidence="2 6" id="KW-0812">Transmembrane</keyword>
<evidence type="ECO:0000313" key="8">
    <source>
        <dbReference type="EMBL" id="MFD0790918.1"/>
    </source>
</evidence>
<feature type="transmembrane region" description="Helical" evidence="6">
    <location>
        <begin position="41"/>
        <end position="58"/>
    </location>
</feature>
<reference evidence="9" key="1">
    <citation type="journal article" date="2019" name="Int. J. Syst. Evol. Microbiol.">
        <title>The Global Catalogue of Microorganisms (GCM) 10K type strain sequencing project: providing services to taxonomists for standard genome sequencing and annotation.</title>
        <authorList>
            <consortium name="The Broad Institute Genomics Platform"/>
            <consortium name="The Broad Institute Genome Sequencing Center for Infectious Disease"/>
            <person name="Wu L."/>
            <person name="Ma J."/>
        </authorList>
    </citation>
    <scope>NUCLEOTIDE SEQUENCE [LARGE SCALE GENOMIC DNA]</scope>
    <source>
        <strain evidence="9">CCUG 54523</strain>
    </source>
</reference>
<evidence type="ECO:0000256" key="3">
    <source>
        <dbReference type="ARBA" id="ARBA00022989"/>
    </source>
</evidence>
<feature type="transmembrane region" description="Helical" evidence="6">
    <location>
        <begin position="64"/>
        <end position="82"/>
    </location>
</feature>
<keyword evidence="3 6" id="KW-1133">Transmembrane helix</keyword>
<keyword evidence="4 6" id="KW-0472">Membrane</keyword>
<evidence type="ECO:0000256" key="4">
    <source>
        <dbReference type="ARBA" id="ARBA00023136"/>
    </source>
</evidence>
<dbReference type="RefSeq" id="WP_204978735.1">
    <property type="nucleotide sequence ID" value="NZ_JBHTII010000001.1"/>
</dbReference>
<organism evidence="8 9">
    <name type="scientific">Microbacterium insulae</name>
    <dbReference type="NCBI Taxonomy" id="483014"/>
    <lineage>
        <taxon>Bacteria</taxon>
        <taxon>Bacillati</taxon>
        <taxon>Actinomycetota</taxon>
        <taxon>Actinomycetes</taxon>
        <taxon>Micrococcales</taxon>
        <taxon>Microbacteriaceae</taxon>
        <taxon>Microbacterium</taxon>
    </lineage>
</organism>
<evidence type="ECO:0000256" key="6">
    <source>
        <dbReference type="SAM" id="Phobius"/>
    </source>
</evidence>
<gene>
    <name evidence="8" type="ORF">ACFQ0P_10950</name>
</gene>
<feature type="region of interest" description="Disordered" evidence="5">
    <location>
        <begin position="1"/>
        <end position="23"/>
    </location>
</feature>
<evidence type="ECO:0000256" key="2">
    <source>
        <dbReference type="ARBA" id="ARBA00022692"/>
    </source>
</evidence>
<evidence type="ECO:0000256" key="5">
    <source>
        <dbReference type="SAM" id="MobiDB-lite"/>
    </source>
</evidence>
<evidence type="ECO:0000259" key="7">
    <source>
        <dbReference type="Pfam" id="PF13515"/>
    </source>
</evidence>